<evidence type="ECO:0000313" key="6">
    <source>
        <dbReference type="Proteomes" id="UP000562929"/>
    </source>
</evidence>
<keyword evidence="6" id="KW-1185">Reference proteome</keyword>
<name>A0A8H4VEK2_9HYPO</name>
<dbReference type="InterPro" id="IPR008220">
    <property type="entry name" value="HAT_MetX-like"/>
</dbReference>
<dbReference type="AlphaFoldDB" id="A0A8H4VEK2"/>
<evidence type="ECO:0000256" key="3">
    <source>
        <dbReference type="SAM" id="SignalP"/>
    </source>
</evidence>
<protein>
    <submittedName>
        <fullName evidence="5">Homoserine O-acetyltransferase</fullName>
    </submittedName>
</protein>
<reference evidence="5 6" key="1">
    <citation type="journal article" date="2020" name="G3 (Bethesda)">
        <title>Genetic Underpinnings of Host Manipulation by Ophiocordyceps as Revealed by Comparative Transcriptomics.</title>
        <authorList>
            <person name="Will I."/>
            <person name="Das B."/>
            <person name="Trinh T."/>
            <person name="Brachmann A."/>
            <person name="Ohm R.A."/>
            <person name="de Bekker C."/>
        </authorList>
    </citation>
    <scope>NUCLEOTIDE SEQUENCE [LARGE SCALE GENOMIC DNA]</scope>
    <source>
        <strain evidence="5 6">EC05</strain>
    </source>
</reference>
<evidence type="ECO:0000313" key="5">
    <source>
        <dbReference type="EMBL" id="KAF4589845.1"/>
    </source>
</evidence>
<proteinExistence type="inferred from homology"/>
<dbReference type="GO" id="GO:0004414">
    <property type="term" value="F:homoserine O-acetyltransferase activity"/>
    <property type="evidence" value="ECO:0007669"/>
    <property type="project" value="TreeGrafter"/>
</dbReference>
<dbReference type="GO" id="GO:0009092">
    <property type="term" value="P:homoserine metabolic process"/>
    <property type="evidence" value="ECO:0007669"/>
    <property type="project" value="TreeGrafter"/>
</dbReference>
<dbReference type="NCBIfam" id="NF005071">
    <property type="entry name" value="PRK06489.1"/>
    <property type="match status" value="1"/>
</dbReference>
<gene>
    <name evidence="5" type="ORF">GQ602_003734</name>
</gene>
<sequence length="360" mass="39519">MAIRKLVTTALAASTALGIVLEAPQPNFATNIFELSNFTFTSGESLPKLRLHYHTLGTVKRDENNKTTNAVLLMHTVASHSGQFQSQSYIHGLFDPSQPLDANDFFIIIPDAIGHGNSSKPSNELKARFPHYNYRDIVRAAHQLLAEGLAVNHLRLCMGTWMGGMNCWLWAGMFPDEVDAVFTLASVPSPPSSRTEIIRKMIVDSIVSDPAYKGGEYTEQPRLGLTNALNADLSMTLAPTLLQKIAPDAKASSSFLDKIRNLFIPLVDGNDMLYQWSAASDFDATPLLGNITARVMAVNTADDAYNPPELGILEESMKRVPKGQSVVIPQSKDTLGHLSYVQPALWKELLVKLLEESKPT</sequence>
<feature type="domain" description="AB hydrolase-1" evidence="4">
    <location>
        <begin position="98"/>
        <end position="331"/>
    </location>
</feature>
<dbReference type="PANTHER" id="PTHR32268:SF11">
    <property type="entry name" value="HOMOSERINE O-ACETYLTRANSFERASE"/>
    <property type="match status" value="1"/>
</dbReference>
<dbReference type="SUPFAM" id="SSF53474">
    <property type="entry name" value="alpha/beta-Hydrolases"/>
    <property type="match status" value="1"/>
</dbReference>
<accession>A0A8H4VEK2</accession>
<comment type="similarity">
    <text evidence="1">Belongs to the AB hydrolase superfamily. MetX family.</text>
</comment>
<comment type="caution">
    <text evidence="5">The sequence shown here is derived from an EMBL/GenBank/DDBJ whole genome shotgun (WGS) entry which is preliminary data.</text>
</comment>
<evidence type="ECO:0000256" key="2">
    <source>
        <dbReference type="ARBA" id="ARBA00022679"/>
    </source>
</evidence>
<dbReference type="Gene3D" id="3.40.50.1820">
    <property type="entry name" value="alpha/beta hydrolase"/>
    <property type="match status" value="1"/>
</dbReference>
<evidence type="ECO:0000259" key="4">
    <source>
        <dbReference type="Pfam" id="PF00561"/>
    </source>
</evidence>
<dbReference type="InterPro" id="IPR029058">
    <property type="entry name" value="AB_hydrolase_fold"/>
</dbReference>
<dbReference type="Pfam" id="PF00561">
    <property type="entry name" value="Abhydrolase_1"/>
    <property type="match status" value="1"/>
</dbReference>
<organism evidence="5 6">
    <name type="scientific">Ophiocordyceps camponoti-floridani</name>
    <dbReference type="NCBI Taxonomy" id="2030778"/>
    <lineage>
        <taxon>Eukaryota</taxon>
        <taxon>Fungi</taxon>
        <taxon>Dikarya</taxon>
        <taxon>Ascomycota</taxon>
        <taxon>Pezizomycotina</taxon>
        <taxon>Sordariomycetes</taxon>
        <taxon>Hypocreomycetidae</taxon>
        <taxon>Hypocreales</taxon>
        <taxon>Ophiocordycipitaceae</taxon>
        <taxon>Ophiocordyceps</taxon>
    </lineage>
</organism>
<keyword evidence="3" id="KW-0732">Signal</keyword>
<keyword evidence="2 5" id="KW-0808">Transferase</keyword>
<dbReference type="InterPro" id="IPR000073">
    <property type="entry name" value="AB_hydrolase_1"/>
</dbReference>
<feature type="chain" id="PRO_5034179311" evidence="3">
    <location>
        <begin position="19"/>
        <end position="360"/>
    </location>
</feature>
<evidence type="ECO:0000256" key="1">
    <source>
        <dbReference type="ARBA" id="ARBA00006886"/>
    </source>
</evidence>
<dbReference type="GO" id="GO:0009086">
    <property type="term" value="P:methionine biosynthetic process"/>
    <property type="evidence" value="ECO:0007669"/>
    <property type="project" value="TreeGrafter"/>
</dbReference>
<dbReference type="OrthoDB" id="9972683at2759"/>
<dbReference type="EMBL" id="JAACLJ010000003">
    <property type="protein sequence ID" value="KAF4589845.1"/>
    <property type="molecule type" value="Genomic_DNA"/>
</dbReference>
<dbReference type="Proteomes" id="UP000562929">
    <property type="component" value="Unassembled WGS sequence"/>
</dbReference>
<dbReference type="PANTHER" id="PTHR32268">
    <property type="entry name" value="HOMOSERINE O-ACETYLTRANSFERASE"/>
    <property type="match status" value="1"/>
</dbReference>
<feature type="signal peptide" evidence="3">
    <location>
        <begin position="1"/>
        <end position="18"/>
    </location>
</feature>